<keyword evidence="1" id="KW-0812">Transmembrane</keyword>
<sequence length="398" mass="39956">MAGAEVRERRRVAIVDGAARYELSLPAAVTVGDAAASVGIRLGDARHVLVDARGREVEASALVDTVPDGSVLALVDLAETPIARPVPRTMSAARPVSFAGWMLAAVGVLAVVGAVSTVQTWPAATAELAFFIAFAVAAVVTGALGLASRTRRAELGAASVILIGAAVVWGGALLLGMPPSAAAAITLGAVPVVLRALPALLLDVPDGMFIDYARFQTTRWGVRQAEPPEVGTISATRAHEIADASAGRLLAGTVLLSALAAIAAPIALPGVASNDPFVTAGRIALACGSILALALGARRASTGWLRWSPRAAAAVVLAVSVFAVVASLGGVLLLAGAAVLLVAGVCVAVAVVPVGRGTTSLAWSRFADVVEWLAVVLVLPAGLLAADVLGMLRGMMAG</sequence>
<protein>
    <recommendedName>
        <fullName evidence="4">Type VII secretion integral membrane protein EccD</fullName>
    </recommendedName>
</protein>
<reference evidence="2 3" key="1">
    <citation type="submission" date="2014-11" db="EMBL/GenBank/DDBJ databases">
        <title>Genome sequence of Microbacterium mangrovi MUSC 115(T).</title>
        <authorList>
            <person name="Lee L.-H."/>
        </authorList>
    </citation>
    <scope>NUCLEOTIDE SEQUENCE [LARGE SCALE GENOMIC DNA]</scope>
    <source>
        <strain evidence="2 3">MUSC 115</strain>
    </source>
</reference>
<dbReference type="OrthoDB" id="3228560at2"/>
<feature type="transmembrane region" description="Helical" evidence="1">
    <location>
        <begin position="277"/>
        <end position="295"/>
    </location>
</feature>
<dbReference type="EMBL" id="JTDK01000011">
    <property type="protein sequence ID" value="KHK97202.1"/>
    <property type="molecule type" value="Genomic_DNA"/>
</dbReference>
<proteinExistence type="predicted"/>
<name>A0A0B2A6I0_9MICO</name>
<evidence type="ECO:0000256" key="1">
    <source>
        <dbReference type="SAM" id="Phobius"/>
    </source>
</evidence>
<feature type="transmembrane region" description="Helical" evidence="1">
    <location>
        <begin position="128"/>
        <end position="148"/>
    </location>
</feature>
<feature type="transmembrane region" description="Helical" evidence="1">
    <location>
        <begin position="307"/>
        <end position="326"/>
    </location>
</feature>
<keyword evidence="1" id="KW-0472">Membrane</keyword>
<keyword evidence="1" id="KW-1133">Transmembrane helix</keyword>
<gene>
    <name evidence="2" type="ORF">LK09_13180</name>
</gene>
<keyword evidence="3" id="KW-1185">Reference proteome</keyword>
<evidence type="ECO:0000313" key="3">
    <source>
        <dbReference type="Proteomes" id="UP000031030"/>
    </source>
</evidence>
<feature type="transmembrane region" description="Helical" evidence="1">
    <location>
        <begin position="332"/>
        <end position="354"/>
    </location>
</feature>
<feature type="transmembrane region" description="Helical" evidence="1">
    <location>
        <begin position="249"/>
        <end position="271"/>
    </location>
</feature>
<comment type="caution">
    <text evidence="2">The sequence shown here is derived from an EMBL/GenBank/DDBJ whole genome shotgun (WGS) entry which is preliminary data.</text>
</comment>
<dbReference type="RefSeq" id="WP_039400139.1">
    <property type="nucleotide sequence ID" value="NZ_JTDK01000011.1"/>
</dbReference>
<feature type="transmembrane region" description="Helical" evidence="1">
    <location>
        <begin position="366"/>
        <end position="386"/>
    </location>
</feature>
<evidence type="ECO:0008006" key="4">
    <source>
        <dbReference type="Google" id="ProtNLM"/>
    </source>
</evidence>
<organism evidence="2 3">
    <name type="scientific">Microbacterium mangrovi</name>
    <dbReference type="NCBI Taxonomy" id="1348253"/>
    <lineage>
        <taxon>Bacteria</taxon>
        <taxon>Bacillati</taxon>
        <taxon>Actinomycetota</taxon>
        <taxon>Actinomycetes</taxon>
        <taxon>Micrococcales</taxon>
        <taxon>Microbacteriaceae</taxon>
        <taxon>Microbacterium</taxon>
    </lineage>
</organism>
<dbReference type="AlphaFoldDB" id="A0A0B2A6I0"/>
<evidence type="ECO:0000313" key="2">
    <source>
        <dbReference type="EMBL" id="KHK97202.1"/>
    </source>
</evidence>
<feature type="transmembrane region" description="Helical" evidence="1">
    <location>
        <begin position="155"/>
        <end position="175"/>
    </location>
</feature>
<dbReference type="STRING" id="1348253.LK09_13180"/>
<accession>A0A0B2A6I0</accession>
<feature type="transmembrane region" description="Helical" evidence="1">
    <location>
        <begin position="98"/>
        <end position="116"/>
    </location>
</feature>
<feature type="transmembrane region" description="Helical" evidence="1">
    <location>
        <begin position="181"/>
        <end position="202"/>
    </location>
</feature>
<dbReference type="Proteomes" id="UP000031030">
    <property type="component" value="Unassembled WGS sequence"/>
</dbReference>